<evidence type="ECO:0000259" key="2">
    <source>
        <dbReference type="Pfam" id="PF00144"/>
    </source>
</evidence>
<evidence type="ECO:0000313" key="5">
    <source>
        <dbReference type="Proteomes" id="UP000221944"/>
    </source>
</evidence>
<dbReference type="SUPFAM" id="SSF56601">
    <property type="entry name" value="beta-lactamase/transpeptidase-like"/>
    <property type="match status" value="1"/>
</dbReference>
<dbReference type="RefSeq" id="YP_009963943.1">
    <property type="nucleotide sequence ID" value="NC_051724.1"/>
</dbReference>
<sequence>MIVSYNVYDADTQEKLNMLPVPIDEDFTWDGRSSGTVYRVYTTNLDQAGNESEPSAVVEVATDEVVPTESPMDPSLTAQIDQIVAQGMADGAGPGVGLYITSPHGQYLQTYGISTAGVPLTPDMHFRIGSATKPFTATAVLMAIQDGLLSLEDTIDQFDTPEFKLSDIDQADKIKIRHLMMMRSGVFNEQRDLSFMLNFALMPKSELSDSAWFRILTSHKSVREPGTGFEYVNANWFIISLVLRAVRGRHIRDIITEDIITPLGLTETSWPATAKMPAPYAVGHDGLLGGITTETHPTYPHCAGSLVSTLTDLHKWVGHMRDATLLTPEMAELRDSMFCPIPSGSPYAPPEYGYGLAWYDYGDWKGHAGSWVGYECSPMYHKESGSIIVCYENSQSAGKNGVGVQTFSQIFPEIARLILPDSMPTKEYTSCVISSDPFLGKPAPANLGYGGISAPITGIGGGTGSFAAAAGSDVFVVVAWDRSSGSQTATYGGVAMERVAVVYHNNDAAKGGQALFRAAGAGTGSAQTFVVSVSSGAWATAYGLTFGPVTNVGSVSVNFGQGTSHSHSVSNVSGSITLQMFSAAYGSSELGAVSGARRRAHYFGVSPQLLVSTTIKSGDVSALSGRSNFWASMAVSLRIAVDVDATPLPAPLKITGGQPALVVDVANKVITPTKASLSISGGRPGGEALFPAGAALSVTGGTPTVEVKAAFEPFIEENVNRTNAPVPEGATGAWVTLVGGGGGGGAGYQSFDDTYRRGGGGGAGGAKIPRVWVPREAMGSTYSVVLGLGGAYTGGGSTGFGGTDGGSSSFLSGSVSLIAGGGARGAVALSGSSTQVSGGAGSLTSVVSGVAGAVVIPGAPGGKGGASAGSAEDGGDNPSGAGAGGGGGGRVSDSNSQTPGGRGGNSAVGTGGARGGAGANGSSATDQTGGNPGAGGGGGGGNNSGSTTTGHGGNGGKYGGGGGGSGGHRTNARRYGGAGGDGYVLIEWSNLPDGGA</sequence>
<feature type="compositionally biased region" description="Gly residues" evidence="1">
    <location>
        <begin position="950"/>
        <end position="967"/>
    </location>
</feature>
<feature type="domain" description="Glycine-rich" evidence="3">
    <location>
        <begin position="723"/>
        <end position="988"/>
    </location>
</feature>
<organism evidence="4 5">
    <name type="scientific">Mycobacterium phage Zapner</name>
    <dbReference type="NCBI Taxonomy" id="1486474"/>
    <lineage>
        <taxon>Viruses</taxon>
        <taxon>Duplodnaviria</taxon>
        <taxon>Heunggongvirae</taxon>
        <taxon>Uroviricota</taxon>
        <taxon>Caudoviricetes</taxon>
        <taxon>Gracegardnervirinae</taxon>
        <taxon>Avanivirus</taxon>
        <taxon>Avanivirus zapner</taxon>
    </lineage>
</organism>
<dbReference type="PANTHER" id="PTHR43283">
    <property type="entry name" value="BETA-LACTAMASE-RELATED"/>
    <property type="match status" value="1"/>
</dbReference>
<dbReference type="InterPro" id="IPR001466">
    <property type="entry name" value="Beta-lactam-related"/>
</dbReference>
<dbReference type="InterPro" id="IPR050789">
    <property type="entry name" value="Diverse_Enzym_Activities"/>
</dbReference>
<dbReference type="GeneID" id="60335531"/>
<feature type="region of interest" description="Disordered" evidence="1">
    <location>
        <begin position="862"/>
        <end position="996"/>
    </location>
</feature>
<dbReference type="Pfam" id="PF00144">
    <property type="entry name" value="Beta-lactamase"/>
    <property type="match status" value="1"/>
</dbReference>
<feature type="domain" description="Beta-lactamase-related" evidence="2">
    <location>
        <begin position="80"/>
        <end position="395"/>
    </location>
</feature>
<gene>
    <name evidence="4" type="primary">26</name>
    <name evidence="4" type="ORF">PBI_ZAPNER_26</name>
</gene>
<dbReference type="Proteomes" id="UP000221944">
    <property type="component" value="Segment"/>
</dbReference>
<feature type="compositionally biased region" description="Gly residues" evidence="1">
    <location>
        <begin position="900"/>
        <end position="919"/>
    </location>
</feature>
<keyword evidence="5" id="KW-1185">Reference proteome</keyword>
<dbReference type="InterPro" id="IPR049304">
    <property type="entry name" value="Gly_rich_dom"/>
</dbReference>
<evidence type="ECO:0000256" key="1">
    <source>
        <dbReference type="SAM" id="MobiDB-lite"/>
    </source>
</evidence>
<proteinExistence type="predicted"/>
<dbReference type="InterPro" id="IPR012338">
    <property type="entry name" value="Beta-lactam/transpept-like"/>
</dbReference>
<feature type="compositionally biased region" description="Low complexity" evidence="1">
    <location>
        <begin position="920"/>
        <end position="929"/>
    </location>
</feature>
<protein>
    <submittedName>
        <fullName evidence="4">Minor tail protein</fullName>
    </submittedName>
</protein>
<accession>A0A059VGY0</accession>
<evidence type="ECO:0000313" key="4">
    <source>
        <dbReference type="EMBL" id="AHZ95480.1"/>
    </source>
</evidence>
<dbReference type="EMBL" id="KJ567041">
    <property type="protein sequence ID" value="AHZ95480.1"/>
    <property type="molecule type" value="Genomic_DNA"/>
</dbReference>
<evidence type="ECO:0000259" key="3">
    <source>
        <dbReference type="Pfam" id="PF21722"/>
    </source>
</evidence>
<feature type="compositionally biased region" description="Gly residues" evidence="1">
    <location>
        <begin position="930"/>
        <end position="943"/>
    </location>
</feature>
<feature type="compositionally biased region" description="Gly residues" evidence="1">
    <location>
        <begin position="881"/>
        <end position="890"/>
    </location>
</feature>
<dbReference type="KEGG" id="vg:60335531"/>
<reference evidence="4 5" key="1">
    <citation type="submission" date="2014-03" db="EMBL/GenBank/DDBJ databases">
        <authorList>
            <person name="Kramer Z.J."/>
            <person name="Fasoranti T.O."/>
            <person name="Abrahim M.R."/>
            <person name="Adkins N.L."/>
            <person name="Burke K.A."/>
            <person name="Churilla B.M."/>
            <person name="Cohen K.L."/>
            <person name="Colicchio M.A."/>
            <person name="Genkil J.S."/>
            <person name="Prout A.K."/>
            <person name="Schafer C.E."/>
            <person name="Schwarz A.G."/>
            <person name="Tish M."/>
            <person name="Vispute N."/>
            <person name="Wilkes K.E."/>
            <person name="Williams C.R."/>
            <person name="Xiao X."/>
            <person name="Yoder B.A."/>
            <person name="Yu V.J."/>
            <person name="Lapin J.S."/>
            <person name="Ott C.T."/>
            <person name="Walburn T.D."/>
            <person name="Bradley K.W."/>
            <person name="Clarke D.Q."/>
            <person name="Lewis M.F."/>
            <person name="Barker L.P."/>
            <person name="Bailey C."/>
            <person name="Asai D.J."/>
            <person name="Bowman C.A."/>
            <person name="Russell D.A."/>
            <person name="Pope W.H."/>
            <person name="Jacobs-Sera D."/>
            <person name="Hendrix R.W."/>
            <person name="Hatfull G.F."/>
        </authorList>
    </citation>
    <scope>NUCLEOTIDE SEQUENCE [LARGE SCALE GENOMIC DNA]</scope>
</reference>
<name>A0A059VGY0_9CAUD</name>
<dbReference type="Gene3D" id="3.40.710.10">
    <property type="entry name" value="DD-peptidase/beta-lactamase superfamily"/>
    <property type="match status" value="1"/>
</dbReference>
<dbReference type="Pfam" id="PF21722">
    <property type="entry name" value="Gly_rich_2"/>
    <property type="match status" value="1"/>
</dbReference>